<dbReference type="GO" id="GO:0005634">
    <property type="term" value="C:nucleus"/>
    <property type="evidence" value="ECO:0007669"/>
    <property type="project" value="TreeGrafter"/>
</dbReference>
<protein>
    <recommendedName>
        <fullName evidence="3">ATP-dependent helicase C-terminal domain-containing protein</fullName>
    </recommendedName>
</protein>
<evidence type="ECO:0000259" key="3">
    <source>
        <dbReference type="SMART" id="SM00491"/>
    </source>
</evidence>
<evidence type="ECO:0000256" key="2">
    <source>
        <dbReference type="SAM" id="SignalP"/>
    </source>
</evidence>
<dbReference type="Pfam" id="PF13307">
    <property type="entry name" value="Helicase_C_2"/>
    <property type="match status" value="1"/>
</dbReference>
<evidence type="ECO:0000313" key="4">
    <source>
        <dbReference type="EMBL" id="TKR76342.1"/>
    </source>
</evidence>
<dbReference type="Gene3D" id="3.40.50.300">
    <property type="entry name" value="P-loop containing nucleotide triphosphate hydrolases"/>
    <property type="match status" value="2"/>
</dbReference>
<sequence>MTSYSLTLTLFEVTVFLFNLISVQSRKIKENDPDVFVRPSQNQARSSEPPEQGTDSSTNQTPTTTPLKRKSLGTPSPTAKRVKTEDEDTECRCLPKVRIYYGTRTHKQIDQVVKEFARLPYAGVIKHTILASRDQSCINLVHVKTRACQGYRTHHLHFRAFICIEKEYESVRFGKSGKSGFGQGGKYAPRRFRPNGTSQKTKNTWMEARPQTPSQALKPIKANHKVTVNLWCMVAALSFRDAFANCRSVILASGTLTPVDTFESELGISFKYKMEGDQVIPKEQIFASIVPRGPNGGRLCATFKNINEDDSFVSELSGSRPLSSLSARRSRRASCASSPATDSSTRFMEERILIKRLSMIKTLGTRHGLDDVKIFGVLTENSNLKEPRRSSELPEVMEQYEKAIENPRTHVGPQGTGALLFAVFRGKVSEGIDFTDDRARCVISVGIPFANCKDAHIEEKKLYNNEASRANAGYPTKTLSGNEWYSTQAYRALNQALGRCLPFAIGTTGARWSSWTRYNGSQGPVVAPNAKISKWVKKELVVNNQYADFRGELSDFVARMQEKNVKPKSRR</sequence>
<name>A0A4U5N2K9_STECR</name>
<dbReference type="InterPro" id="IPR006555">
    <property type="entry name" value="ATP-dep_Helicase_C"/>
</dbReference>
<dbReference type="PANTHER" id="PTHR11472:SF47">
    <property type="entry name" value="FANCONI ANEMIA GROUP J PROTEIN"/>
    <property type="match status" value="1"/>
</dbReference>
<dbReference type="GO" id="GO:0016818">
    <property type="term" value="F:hydrolase activity, acting on acid anhydrides, in phosphorus-containing anhydrides"/>
    <property type="evidence" value="ECO:0007669"/>
    <property type="project" value="InterPro"/>
</dbReference>
<dbReference type="Proteomes" id="UP000298663">
    <property type="component" value="Unassembled WGS sequence"/>
</dbReference>
<keyword evidence="5" id="KW-1185">Reference proteome</keyword>
<dbReference type="GO" id="GO:0003677">
    <property type="term" value="F:DNA binding"/>
    <property type="evidence" value="ECO:0007669"/>
    <property type="project" value="InterPro"/>
</dbReference>
<feature type="chain" id="PRO_5020626688" description="ATP-dependent helicase C-terminal domain-containing protein" evidence="2">
    <location>
        <begin position="26"/>
        <end position="571"/>
    </location>
</feature>
<dbReference type="Pfam" id="PF06733">
    <property type="entry name" value="DEAD_2"/>
    <property type="match status" value="1"/>
</dbReference>
<dbReference type="GO" id="GO:1990918">
    <property type="term" value="P:double-strand break repair involved in meiotic recombination"/>
    <property type="evidence" value="ECO:0007669"/>
    <property type="project" value="TreeGrafter"/>
</dbReference>
<feature type="region of interest" description="Disordered" evidence="1">
    <location>
        <begin position="32"/>
        <end position="85"/>
    </location>
</feature>
<dbReference type="InterPro" id="IPR027417">
    <property type="entry name" value="P-loop_NTPase"/>
</dbReference>
<dbReference type="InterPro" id="IPR045028">
    <property type="entry name" value="DinG/Rad3-like"/>
</dbReference>
<reference evidence="4 5" key="2">
    <citation type="journal article" date="2019" name="G3 (Bethesda)">
        <title>Hybrid Assembly of the Genome of the Entomopathogenic Nematode Steinernema carpocapsae Identifies the X-Chromosome.</title>
        <authorList>
            <person name="Serra L."/>
            <person name="Macchietto M."/>
            <person name="Macias-Munoz A."/>
            <person name="McGill C.J."/>
            <person name="Rodriguez I.M."/>
            <person name="Rodriguez B."/>
            <person name="Murad R."/>
            <person name="Mortazavi A."/>
        </authorList>
    </citation>
    <scope>NUCLEOTIDE SEQUENCE [LARGE SCALE GENOMIC DNA]</scope>
    <source>
        <strain evidence="4 5">ALL</strain>
    </source>
</reference>
<dbReference type="SMART" id="SM00491">
    <property type="entry name" value="HELICc2"/>
    <property type="match status" value="1"/>
</dbReference>
<dbReference type="OrthoDB" id="19182at2759"/>
<dbReference type="AlphaFoldDB" id="A0A4U5N2K9"/>
<dbReference type="GO" id="GO:0003678">
    <property type="term" value="F:DNA helicase activity"/>
    <property type="evidence" value="ECO:0007669"/>
    <property type="project" value="InterPro"/>
</dbReference>
<feature type="region of interest" description="Disordered" evidence="1">
    <location>
        <begin position="182"/>
        <end position="213"/>
    </location>
</feature>
<dbReference type="InterPro" id="IPR010614">
    <property type="entry name" value="RAD3-like_helicase_DEAD"/>
</dbReference>
<gene>
    <name evidence="4" type="ORF">L596_017495</name>
</gene>
<accession>A0A4U5N2K9</accession>
<reference evidence="4 5" key="1">
    <citation type="journal article" date="2015" name="Genome Biol.">
        <title>Comparative genomics of Steinernema reveals deeply conserved gene regulatory networks.</title>
        <authorList>
            <person name="Dillman A.R."/>
            <person name="Macchietto M."/>
            <person name="Porter C.F."/>
            <person name="Rogers A."/>
            <person name="Williams B."/>
            <person name="Antoshechkin I."/>
            <person name="Lee M.M."/>
            <person name="Goodwin Z."/>
            <person name="Lu X."/>
            <person name="Lewis E.E."/>
            <person name="Goodrich-Blair H."/>
            <person name="Stock S.P."/>
            <person name="Adams B.J."/>
            <person name="Sternberg P.W."/>
            <person name="Mortazavi A."/>
        </authorList>
    </citation>
    <scope>NUCLEOTIDE SEQUENCE [LARGE SCALE GENOMIC DNA]</scope>
    <source>
        <strain evidence="4 5">ALL</strain>
    </source>
</reference>
<organism evidence="4 5">
    <name type="scientific">Steinernema carpocapsae</name>
    <name type="common">Entomopathogenic nematode</name>
    <dbReference type="NCBI Taxonomy" id="34508"/>
    <lineage>
        <taxon>Eukaryota</taxon>
        <taxon>Metazoa</taxon>
        <taxon>Ecdysozoa</taxon>
        <taxon>Nematoda</taxon>
        <taxon>Chromadorea</taxon>
        <taxon>Rhabditida</taxon>
        <taxon>Tylenchina</taxon>
        <taxon>Panagrolaimomorpha</taxon>
        <taxon>Strongyloidoidea</taxon>
        <taxon>Steinernematidae</taxon>
        <taxon>Steinernema</taxon>
    </lineage>
</organism>
<feature type="domain" description="ATP-dependent helicase C-terminal" evidence="3">
    <location>
        <begin position="369"/>
        <end position="505"/>
    </location>
</feature>
<evidence type="ECO:0000313" key="5">
    <source>
        <dbReference type="Proteomes" id="UP000298663"/>
    </source>
</evidence>
<feature type="signal peptide" evidence="2">
    <location>
        <begin position="1"/>
        <end position="25"/>
    </location>
</feature>
<feature type="compositionally biased region" description="Polar residues" evidence="1">
    <location>
        <begin position="195"/>
        <end position="204"/>
    </location>
</feature>
<proteinExistence type="predicted"/>
<comment type="caution">
    <text evidence="4">The sequence shown here is derived from an EMBL/GenBank/DDBJ whole genome shotgun (WGS) entry which is preliminary data.</text>
</comment>
<feature type="compositionally biased region" description="Low complexity" evidence="1">
    <location>
        <begin position="54"/>
        <end position="66"/>
    </location>
</feature>
<evidence type="ECO:0000256" key="1">
    <source>
        <dbReference type="SAM" id="MobiDB-lite"/>
    </source>
</evidence>
<dbReference type="EMBL" id="AZBU02000005">
    <property type="protein sequence ID" value="TKR76342.1"/>
    <property type="molecule type" value="Genomic_DNA"/>
</dbReference>
<dbReference type="STRING" id="34508.A0A4U5N2K9"/>
<dbReference type="GO" id="GO:0006289">
    <property type="term" value="P:nucleotide-excision repair"/>
    <property type="evidence" value="ECO:0007669"/>
    <property type="project" value="TreeGrafter"/>
</dbReference>
<dbReference type="GO" id="GO:0005524">
    <property type="term" value="F:ATP binding"/>
    <property type="evidence" value="ECO:0007669"/>
    <property type="project" value="InterPro"/>
</dbReference>
<keyword evidence="2" id="KW-0732">Signal</keyword>
<dbReference type="PANTHER" id="PTHR11472">
    <property type="entry name" value="DNA REPAIR DEAD HELICASE RAD3/XP-D SUBFAMILY MEMBER"/>
    <property type="match status" value="1"/>
</dbReference>